<comment type="caution">
    <text evidence="5">The sequence shown here is derived from an EMBL/GenBank/DDBJ whole genome shotgun (WGS) entry which is preliminary data.</text>
</comment>
<accession>A0ABT6C879</accession>
<protein>
    <recommendedName>
        <fullName evidence="3">N-acetylmuramic acid 6-phosphate etherase</fullName>
        <shortName evidence="3">MurNAc-6-P etherase</shortName>
        <ecNumber evidence="3">4.2.1.126</ecNumber>
    </recommendedName>
    <alternativeName>
        <fullName evidence="3">N-acetylmuramic acid 6-phosphate hydrolase</fullName>
    </alternativeName>
    <alternativeName>
        <fullName evidence="3">N-acetylmuramic acid 6-phosphate lyase</fullName>
    </alternativeName>
</protein>
<keyword evidence="6" id="KW-1185">Reference proteome</keyword>
<comment type="function">
    <text evidence="3">Specifically catalyzes the cleavage of the D-lactyl ether substituent of MurNAc 6-phosphate, producing GlcNAc 6-phosphate and D-lactate.</text>
</comment>
<dbReference type="Gene3D" id="1.10.8.1080">
    <property type="match status" value="1"/>
</dbReference>
<comment type="miscellaneous">
    <text evidence="3">A lyase-type mechanism (elimination/hydration) is suggested for the cleavage of the lactyl ether bond of MurNAc 6-phosphate, with the formation of an alpha,beta-unsaturated aldehyde intermediate with (E)-stereochemistry, followed by the syn addition of water to give product.</text>
</comment>
<sequence length="307" mass="31284">MSAPPGPDQHLARLVTEARNPASRSLDRMSTTQVVELMNAEDSHVAAAVARAIPRIAQAADLVAGSLQAGGRLVYLGAGTSGRLATLDAAECPPTFSTDPEQVITLLAGGDAAITQAIEGAEDDTAGAARDVDAAEVGPRDTVVGLTASGRTPYVVAGLTRARERGARTISVACNAGAEVSAYADVAIEVVTGPEVLSGSTRLKAGTAQKMVCNMLTTAAMVRNGKTFKDLMVDMRPTNSKLLDRARRIVAAAAEVDLAAAGRALDEAGGRTKVAIVMLLTGGDAASAEARLTATDGVVAPALDEVK</sequence>
<evidence type="ECO:0000256" key="3">
    <source>
        <dbReference type="HAMAP-Rule" id="MF_00068"/>
    </source>
</evidence>
<keyword evidence="1 3" id="KW-0456">Lyase</keyword>
<evidence type="ECO:0000313" key="5">
    <source>
        <dbReference type="EMBL" id="MDF8263501.1"/>
    </source>
</evidence>
<dbReference type="InterPro" id="IPR005488">
    <property type="entry name" value="Etherase_MurQ"/>
</dbReference>
<dbReference type="SUPFAM" id="SSF53697">
    <property type="entry name" value="SIS domain"/>
    <property type="match status" value="1"/>
</dbReference>
<dbReference type="HAMAP" id="MF_00068">
    <property type="entry name" value="MurQ"/>
    <property type="match status" value="1"/>
</dbReference>
<name>A0ABT6C879_9MICO</name>
<evidence type="ECO:0000259" key="4">
    <source>
        <dbReference type="PROSITE" id="PS51464"/>
    </source>
</evidence>
<dbReference type="InterPro" id="IPR005486">
    <property type="entry name" value="Glucokinase_regulatory_CS"/>
</dbReference>
<dbReference type="Gene3D" id="3.40.50.10490">
    <property type="entry name" value="Glucose-6-phosphate isomerase like protein, domain 1"/>
    <property type="match status" value="1"/>
</dbReference>
<dbReference type="NCBIfam" id="NF003915">
    <property type="entry name" value="PRK05441.1"/>
    <property type="match status" value="1"/>
</dbReference>
<evidence type="ECO:0000313" key="6">
    <source>
        <dbReference type="Proteomes" id="UP001528912"/>
    </source>
</evidence>
<dbReference type="PANTHER" id="PTHR10088:SF4">
    <property type="entry name" value="GLUCOKINASE REGULATORY PROTEIN"/>
    <property type="match status" value="1"/>
</dbReference>
<dbReference type="Pfam" id="PF22645">
    <property type="entry name" value="GKRP_SIS_N"/>
    <property type="match status" value="1"/>
</dbReference>
<dbReference type="InterPro" id="IPR046348">
    <property type="entry name" value="SIS_dom_sf"/>
</dbReference>
<reference evidence="5 6" key="1">
    <citation type="submission" date="2023-03" db="EMBL/GenBank/DDBJ databases">
        <title>YIM 133296 draft genome.</title>
        <authorList>
            <person name="Xiong L."/>
        </authorList>
    </citation>
    <scope>NUCLEOTIDE SEQUENCE [LARGE SCALE GENOMIC DNA]</scope>
    <source>
        <strain evidence="5 6">YIM 133296</strain>
    </source>
</reference>
<dbReference type="EC" id="4.2.1.126" evidence="3"/>
<dbReference type="CDD" id="cd05007">
    <property type="entry name" value="SIS_Etherase"/>
    <property type="match status" value="1"/>
</dbReference>
<organism evidence="5 6">
    <name type="scientific">Luteipulveratus flavus</name>
    <dbReference type="NCBI Taxonomy" id="3031728"/>
    <lineage>
        <taxon>Bacteria</taxon>
        <taxon>Bacillati</taxon>
        <taxon>Actinomycetota</taxon>
        <taxon>Actinomycetes</taxon>
        <taxon>Micrococcales</taxon>
        <taxon>Dermacoccaceae</taxon>
        <taxon>Luteipulveratus</taxon>
    </lineage>
</organism>
<dbReference type="PROSITE" id="PS51464">
    <property type="entry name" value="SIS"/>
    <property type="match status" value="1"/>
</dbReference>
<feature type="domain" description="SIS" evidence="4">
    <location>
        <begin position="63"/>
        <end position="226"/>
    </location>
</feature>
<dbReference type="InterPro" id="IPR040190">
    <property type="entry name" value="MURQ/GCKR"/>
</dbReference>
<dbReference type="GO" id="GO:0016829">
    <property type="term" value="F:lyase activity"/>
    <property type="evidence" value="ECO:0007669"/>
    <property type="project" value="UniProtKB-KW"/>
</dbReference>
<gene>
    <name evidence="3 5" type="primary">murQ</name>
    <name evidence="5" type="ORF">P4R38_04480</name>
</gene>
<feature type="active site" evidence="3">
    <location>
        <position position="122"/>
    </location>
</feature>
<dbReference type="EMBL" id="JAROAV010000012">
    <property type="protein sequence ID" value="MDF8263501.1"/>
    <property type="molecule type" value="Genomic_DNA"/>
</dbReference>
<dbReference type="InterPro" id="IPR001347">
    <property type="entry name" value="SIS_dom"/>
</dbReference>
<comment type="catalytic activity">
    <reaction evidence="3">
        <text>N-acetyl-D-muramate 6-phosphate + H2O = N-acetyl-D-glucosamine 6-phosphate + (R)-lactate</text>
        <dbReference type="Rhea" id="RHEA:26410"/>
        <dbReference type="ChEBI" id="CHEBI:15377"/>
        <dbReference type="ChEBI" id="CHEBI:16004"/>
        <dbReference type="ChEBI" id="CHEBI:57513"/>
        <dbReference type="ChEBI" id="CHEBI:58722"/>
        <dbReference type="EC" id="4.2.1.126"/>
    </reaction>
</comment>
<dbReference type="PANTHER" id="PTHR10088">
    <property type="entry name" value="GLUCOKINASE REGULATORY PROTEIN"/>
    <property type="match status" value="1"/>
</dbReference>
<dbReference type="Proteomes" id="UP001528912">
    <property type="component" value="Unassembled WGS sequence"/>
</dbReference>
<evidence type="ECO:0000256" key="1">
    <source>
        <dbReference type="ARBA" id="ARBA00023239"/>
    </source>
</evidence>
<dbReference type="NCBIfam" id="TIGR00274">
    <property type="entry name" value="N-acetylmuramic acid 6-phosphate etherase"/>
    <property type="match status" value="1"/>
</dbReference>
<dbReference type="NCBIfam" id="NF009222">
    <property type="entry name" value="PRK12570.1"/>
    <property type="match status" value="1"/>
</dbReference>
<comment type="pathway">
    <text evidence="3">Amino-sugar metabolism; N-acetylmuramate degradation.</text>
</comment>
<dbReference type="PROSITE" id="PS01272">
    <property type="entry name" value="GCKR"/>
    <property type="match status" value="1"/>
</dbReference>
<comment type="subunit">
    <text evidence="3">Homodimer.</text>
</comment>
<comment type="similarity">
    <text evidence="3">Belongs to the GCKR-like family. MurNAc-6-P etherase subfamily.</text>
</comment>
<evidence type="ECO:0000256" key="2">
    <source>
        <dbReference type="ARBA" id="ARBA00023277"/>
    </source>
</evidence>
<proteinExistence type="inferred from homology"/>
<feature type="active site" description="Proton donor" evidence="3">
    <location>
        <position position="91"/>
    </location>
</feature>
<keyword evidence="2 3" id="KW-0119">Carbohydrate metabolism</keyword>
<dbReference type="RefSeq" id="WP_277191221.1">
    <property type="nucleotide sequence ID" value="NZ_JAROAV010000012.1"/>
</dbReference>